<proteinExistence type="predicted"/>
<organism evidence="1 2">
    <name type="scientific">Paramecium sonneborni</name>
    <dbReference type="NCBI Taxonomy" id="65129"/>
    <lineage>
        <taxon>Eukaryota</taxon>
        <taxon>Sar</taxon>
        <taxon>Alveolata</taxon>
        <taxon>Ciliophora</taxon>
        <taxon>Intramacronucleata</taxon>
        <taxon>Oligohymenophorea</taxon>
        <taxon>Peniculida</taxon>
        <taxon>Parameciidae</taxon>
        <taxon>Paramecium</taxon>
    </lineage>
</organism>
<protein>
    <submittedName>
        <fullName evidence="1">Uncharacterized protein</fullName>
    </submittedName>
</protein>
<reference evidence="1" key="1">
    <citation type="submission" date="2021-01" db="EMBL/GenBank/DDBJ databases">
        <authorList>
            <consortium name="Genoscope - CEA"/>
            <person name="William W."/>
        </authorList>
    </citation>
    <scope>NUCLEOTIDE SEQUENCE</scope>
</reference>
<evidence type="ECO:0000313" key="1">
    <source>
        <dbReference type="EMBL" id="CAD8065738.1"/>
    </source>
</evidence>
<keyword evidence="2" id="KW-1185">Reference proteome</keyword>
<name>A0A8S1LCI4_9CILI</name>
<sequence>MFYQLQREEIQCRSKYLNIGNTNQTPKAHQIMNLGYYIQFEIKQGKLWKFAYNIKLLYIRKYSKQSSKNWKFENAVQRIE</sequence>
<dbReference type="Proteomes" id="UP000692954">
    <property type="component" value="Unassembled WGS sequence"/>
</dbReference>
<evidence type="ECO:0000313" key="2">
    <source>
        <dbReference type="Proteomes" id="UP000692954"/>
    </source>
</evidence>
<comment type="caution">
    <text evidence="1">The sequence shown here is derived from an EMBL/GenBank/DDBJ whole genome shotgun (WGS) entry which is preliminary data.</text>
</comment>
<dbReference type="AlphaFoldDB" id="A0A8S1LCI4"/>
<gene>
    <name evidence="1" type="ORF">PSON_ATCC_30995.1.T0200396</name>
</gene>
<accession>A0A8S1LCI4</accession>
<dbReference type="EMBL" id="CAJJDN010000020">
    <property type="protein sequence ID" value="CAD8065738.1"/>
    <property type="molecule type" value="Genomic_DNA"/>
</dbReference>